<organism evidence="3 4">
    <name type="scientific">Plectosphaerella plurivora</name>
    <dbReference type="NCBI Taxonomy" id="936078"/>
    <lineage>
        <taxon>Eukaryota</taxon>
        <taxon>Fungi</taxon>
        <taxon>Dikarya</taxon>
        <taxon>Ascomycota</taxon>
        <taxon>Pezizomycotina</taxon>
        <taxon>Sordariomycetes</taxon>
        <taxon>Hypocreomycetidae</taxon>
        <taxon>Glomerellales</taxon>
        <taxon>Plectosphaerellaceae</taxon>
        <taxon>Plectosphaerella</taxon>
    </lineage>
</organism>
<dbReference type="EMBL" id="JAGSXJ010000003">
    <property type="protein sequence ID" value="KAH6693664.1"/>
    <property type="molecule type" value="Genomic_DNA"/>
</dbReference>
<dbReference type="PANTHER" id="PTHR20932:SF31">
    <property type="entry name" value="RING-TYPE DOMAIN-CONTAINING PROTEIN"/>
    <property type="match status" value="1"/>
</dbReference>
<dbReference type="Gene3D" id="3.10.350.10">
    <property type="entry name" value="LysM domain"/>
    <property type="match status" value="1"/>
</dbReference>
<keyword evidence="4" id="KW-1185">Reference proteome</keyword>
<evidence type="ECO:0000313" key="3">
    <source>
        <dbReference type="EMBL" id="KAH6693664.1"/>
    </source>
</evidence>
<dbReference type="CDD" id="cd00118">
    <property type="entry name" value="LysM"/>
    <property type="match status" value="1"/>
</dbReference>
<name>A0A9P8VKW7_9PEZI</name>
<feature type="domain" description="LysM" evidence="2">
    <location>
        <begin position="126"/>
        <end position="163"/>
    </location>
</feature>
<feature type="compositionally biased region" description="Low complexity" evidence="1">
    <location>
        <begin position="96"/>
        <end position="105"/>
    </location>
</feature>
<dbReference type="Pfam" id="PF01476">
    <property type="entry name" value="LysM"/>
    <property type="match status" value="1"/>
</dbReference>
<proteinExistence type="predicted"/>
<feature type="region of interest" description="Disordered" evidence="1">
    <location>
        <begin position="74"/>
        <end position="119"/>
    </location>
</feature>
<evidence type="ECO:0000256" key="1">
    <source>
        <dbReference type="SAM" id="MobiDB-lite"/>
    </source>
</evidence>
<comment type="caution">
    <text evidence="3">The sequence shown here is derived from an EMBL/GenBank/DDBJ whole genome shotgun (WGS) entry which is preliminary data.</text>
</comment>
<evidence type="ECO:0000313" key="4">
    <source>
        <dbReference type="Proteomes" id="UP000770015"/>
    </source>
</evidence>
<accession>A0A9P8VKW7</accession>
<feature type="region of interest" description="Disordered" evidence="1">
    <location>
        <begin position="228"/>
        <end position="251"/>
    </location>
</feature>
<dbReference type="AlphaFoldDB" id="A0A9P8VKW7"/>
<dbReference type="InterPro" id="IPR018392">
    <property type="entry name" value="LysM"/>
</dbReference>
<dbReference type="InterPro" id="IPR036779">
    <property type="entry name" value="LysM_dom_sf"/>
</dbReference>
<dbReference type="OrthoDB" id="2107166at2759"/>
<reference evidence="3" key="1">
    <citation type="journal article" date="2021" name="Nat. Commun.">
        <title>Genetic determinants of endophytism in the Arabidopsis root mycobiome.</title>
        <authorList>
            <person name="Mesny F."/>
            <person name="Miyauchi S."/>
            <person name="Thiergart T."/>
            <person name="Pickel B."/>
            <person name="Atanasova L."/>
            <person name="Karlsson M."/>
            <person name="Huettel B."/>
            <person name="Barry K.W."/>
            <person name="Haridas S."/>
            <person name="Chen C."/>
            <person name="Bauer D."/>
            <person name="Andreopoulos W."/>
            <person name="Pangilinan J."/>
            <person name="LaButti K."/>
            <person name="Riley R."/>
            <person name="Lipzen A."/>
            <person name="Clum A."/>
            <person name="Drula E."/>
            <person name="Henrissat B."/>
            <person name="Kohler A."/>
            <person name="Grigoriev I.V."/>
            <person name="Martin F.M."/>
            <person name="Hacquard S."/>
        </authorList>
    </citation>
    <scope>NUCLEOTIDE SEQUENCE</scope>
    <source>
        <strain evidence="3">MPI-SDFR-AT-0117</strain>
    </source>
</reference>
<protein>
    <recommendedName>
        <fullName evidence="2">LysM domain-containing protein</fullName>
    </recommendedName>
</protein>
<gene>
    <name evidence="3" type="ORF">F5X68DRAFT_258546</name>
</gene>
<evidence type="ECO:0000259" key="2">
    <source>
        <dbReference type="Pfam" id="PF01476"/>
    </source>
</evidence>
<dbReference type="InterPro" id="IPR045030">
    <property type="entry name" value="LYSM1-4"/>
</dbReference>
<dbReference type="PANTHER" id="PTHR20932">
    <property type="entry name" value="LYSM AND PUTATIVE PEPTIDOGLYCAN-BINDING DOMAIN-CONTAINING PROTEIN"/>
    <property type="match status" value="1"/>
</dbReference>
<feature type="compositionally biased region" description="Pro residues" evidence="1">
    <location>
        <begin position="74"/>
        <end position="95"/>
    </location>
</feature>
<sequence>MIIQIPAAPPDSESCCTCASLLHTVPVTAPGSEKPLPDPRRLPCCNRIICGSCLHTNTRFAFYCPYCQTSTPSLPPRLKSPPSPSLPSDPPPPYSPTSSTTSTPDTKPEPDNQPQPVLHFLDHDHDSITSLSLRYNVPAPLLRRLNNLTSDHLLAARRTLLVPAPDGKSLSPRPIAGELDEQRKSAIRRFMVTCKVADYDVATLYLEQADHNLHDAVEQYLGDDAWERAHPKAKGKTRAEPSSSRRGFFRR</sequence>
<dbReference type="Proteomes" id="UP000770015">
    <property type="component" value="Unassembled WGS sequence"/>
</dbReference>